<name>A0A699XD25_TANCI</name>
<organism evidence="1">
    <name type="scientific">Tanacetum cinerariifolium</name>
    <name type="common">Dalmatian daisy</name>
    <name type="synonym">Chrysanthemum cinerariifolium</name>
    <dbReference type="NCBI Taxonomy" id="118510"/>
    <lineage>
        <taxon>Eukaryota</taxon>
        <taxon>Viridiplantae</taxon>
        <taxon>Streptophyta</taxon>
        <taxon>Embryophyta</taxon>
        <taxon>Tracheophyta</taxon>
        <taxon>Spermatophyta</taxon>
        <taxon>Magnoliopsida</taxon>
        <taxon>eudicotyledons</taxon>
        <taxon>Gunneridae</taxon>
        <taxon>Pentapetalae</taxon>
        <taxon>asterids</taxon>
        <taxon>campanulids</taxon>
        <taxon>Asterales</taxon>
        <taxon>Asteraceae</taxon>
        <taxon>Asteroideae</taxon>
        <taxon>Anthemideae</taxon>
        <taxon>Anthemidinae</taxon>
        <taxon>Tanacetum</taxon>
    </lineage>
</organism>
<reference evidence="1" key="1">
    <citation type="journal article" date="2019" name="Sci. Rep.">
        <title>Draft genome of Tanacetum cinerariifolium, the natural source of mosquito coil.</title>
        <authorList>
            <person name="Yamashiro T."/>
            <person name="Shiraishi A."/>
            <person name="Satake H."/>
            <person name="Nakayama K."/>
        </authorList>
    </citation>
    <scope>NUCLEOTIDE SEQUENCE</scope>
</reference>
<dbReference type="EMBL" id="BKCJ011842993">
    <property type="protein sequence ID" value="GFD57609.1"/>
    <property type="molecule type" value="Genomic_DNA"/>
</dbReference>
<proteinExistence type="predicted"/>
<feature type="non-terminal residue" evidence="1">
    <location>
        <position position="62"/>
    </location>
</feature>
<gene>
    <name evidence="1" type="ORF">Tci_929578</name>
</gene>
<accession>A0A699XD25</accession>
<comment type="caution">
    <text evidence="1">The sequence shown here is derived from an EMBL/GenBank/DDBJ whole genome shotgun (WGS) entry which is preliminary data.</text>
</comment>
<protein>
    <submittedName>
        <fullName evidence="1">Uncharacterized protein</fullName>
    </submittedName>
</protein>
<sequence length="62" mass="6882">MFNHVSRLKKAEQFPIGTCRSQRHDCNVAECLDRNLLGDSIRVQRGIQFVLKSGVAAVVDPG</sequence>
<dbReference type="AlphaFoldDB" id="A0A699XD25"/>
<evidence type="ECO:0000313" key="1">
    <source>
        <dbReference type="EMBL" id="GFD57609.1"/>
    </source>
</evidence>